<reference evidence="1 2" key="1">
    <citation type="submission" date="2014-04" db="EMBL/GenBank/DDBJ databases">
        <authorList>
            <consortium name="DOE Joint Genome Institute"/>
            <person name="Kuo A."/>
            <person name="Kohler A."/>
            <person name="Costa M.D."/>
            <person name="Nagy L.G."/>
            <person name="Floudas D."/>
            <person name="Copeland A."/>
            <person name="Barry K.W."/>
            <person name="Cichocki N."/>
            <person name="Veneault-Fourrey C."/>
            <person name="LaButti K."/>
            <person name="Lindquist E.A."/>
            <person name="Lipzen A."/>
            <person name="Lundell T."/>
            <person name="Morin E."/>
            <person name="Murat C."/>
            <person name="Sun H."/>
            <person name="Tunlid A."/>
            <person name="Henrissat B."/>
            <person name="Grigoriev I.V."/>
            <person name="Hibbett D.S."/>
            <person name="Martin F."/>
            <person name="Nordberg H.P."/>
            <person name="Cantor M.N."/>
            <person name="Hua S.X."/>
        </authorList>
    </citation>
    <scope>NUCLEOTIDE SEQUENCE [LARGE SCALE GENOMIC DNA]</scope>
    <source>
        <strain evidence="1 2">Marx 270</strain>
    </source>
</reference>
<dbReference type="Proteomes" id="UP000054217">
    <property type="component" value="Unassembled WGS sequence"/>
</dbReference>
<gene>
    <name evidence="1" type="ORF">M404DRAFT_1001811</name>
</gene>
<dbReference type="HOGENOM" id="CLU_3129912_0_0_1"/>
<dbReference type="AlphaFoldDB" id="A0A0C3NPU4"/>
<proteinExistence type="predicted"/>
<accession>A0A0C3NPU4</accession>
<reference evidence="2" key="2">
    <citation type="submission" date="2015-01" db="EMBL/GenBank/DDBJ databases">
        <title>Evolutionary Origins and Diversification of the Mycorrhizal Mutualists.</title>
        <authorList>
            <consortium name="DOE Joint Genome Institute"/>
            <consortium name="Mycorrhizal Genomics Consortium"/>
            <person name="Kohler A."/>
            <person name="Kuo A."/>
            <person name="Nagy L.G."/>
            <person name="Floudas D."/>
            <person name="Copeland A."/>
            <person name="Barry K.W."/>
            <person name="Cichocki N."/>
            <person name="Veneault-Fourrey C."/>
            <person name="LaButti K."/>
            <person name="Lindquist E.A."/>
            <person name="Lipzen A."/>
            <person name="Lundell T."/>
            <person name="Morin E."/>
            <person name="Murat C."/>
            <person name="Riley R."/>
            <person name="Ohm R."/>
            <person name="Sun H."/>
            <person name="Tunlid A."/>
            <person name="Henrissat B."/>
            <person name="Grigoriev I.V."/>
            <person name="Hibbett D.S."/>
            <person name="Martin F."/>
        </authorList>
    </citation>
    <scope>NUCLEOTIDE SEQUENCE [LARGE SCALE GENOMIC DNA]</scope>
    <source>
        <strain evidence="2">Marx 270</strain>
    </source>
</reference>
<keyword evidence="2" id="KW-1185">Reference proteome</keyword>
<name>A0A0C3NPU4_PISTI</name>
<sequence length="50" mass="5220">LSVSSPTLSSVPPPSSDLEATLGECIARHLSHAEEQGSVFVIPPCPVLTY</sequence>
<dbReference type="EMBL" id="KN831979">
    <property type="protein sequence ID" value="KIO02865.1"/>
    <property type="molecule type" value="Genomic_DNA"/>
</dbReference>
<evidence type="ECO:0000313" key="2">
    <source>
        <dbReference type="Proteomes" id="UP000054217"/>
    </source>
</evidence>
<protein>
    <submittedName>
        <fullName evidence="1">Uncharacterized protein</fullName>
    </submittedName>
</protein>
<evidence type="ECO:0000313" key="1">
    <source>
        <dbReference type="EMBL" id="KIO02865.1"/>
    </source>
</evidence>
<feature type="non-terminal residue" evidence="1">
    <location>
        <position position="1"/>
    </location>
</feature>
<dbReference type="InParanoid" id="A0A0C3NPU4"/>
<organism evidence="1 2">
    <name type="scientific">Pisolithus tinctorius Marx 270</name>
    <dbReference type="NCBI Taxonomy" id="870435"/>
    <lineage>
        <taxon>Eukaryota</taxon>
        <taxon>Fungi</taxon>
        <taxon>Dikarya</taxon>
        <taxon>Basidiomycota</taxon>
        <taxon>Agaricomycotina</taxon>
        <taxon>Agaricomycetes</taxon>
        <taxon>Agaricomycetidae</taxon>
        <taxon>Boletales</taxon>
        <taxon>Sclerodermatineae</taxon>
        <taxon>Pisolithaceae</taxon>
        <taxon>Pisolithus</taxon>
    </lineage>
</organism>